<keyword evidence="4" id="KW-1185">Reference proteome</keyword>
<dbReference type="EMBL" id="QTTT01000001">
    <property type="protein sequence ID" value="REE99843.1"/>
    <property type="molecule type" value="Genomic_DNA"/>
</dbReference>
<dbReference type="Gene3D" id="3.90.1720.10">
    <property type="entry name" value="endopeptidase domain like (from Nostoc punctiforme)"/>
    <property type="match status" value="1"/>
</dbReference>
<evidence type="ECO:0000256" key="1">
    <source>
        <dbReference type="SAM" id="MobiDB-lite"/>
    </source>
</evidence>
<evidence type="ECO:0000313" key="3">
    <source>
        <dbReference type="EMBL" id="REE99843.1"/>
    </source>
</evidence>
<dbReference type="SUPFAM" id="SSF54001">
    <property type="entry name" value="Cysteine proteinases"/>
    <property type="match status" value="1"/>
</dbReference>
<feature type="domain" description="Peptidase C51" evidence="2">
    <location>
        <begin position="41"/>
        <end position="127"/>
    </location>
</feature>
<dbReference type="InterPro" id="IPR007921">
    <property type="entry name" value="CHAP_dom"/>
</dbReference>
<feature type="region of interest" description="Disordered" evidence="1">
    <location>
        <begin position="161"/>
        <end position="184"/>
    </location>
</feature>
<dbReference type="AlphaFoldDB" id="A0A3D9T0J1"/>
<comment type="caution">
    <text evidence="3">The sequence shown here is derived from an EMBL/GenBank/DDBJ whole genome shotgun (WGS) entry which is preliminary data.</text>
</comment>
<gene>
    <name evidence="3" type="ORF">DFJ69_5360</name>
</gene>
<accession>A0A3D9T0J1</accession>
<proteinExistence type="predicted"/>
<name>A0A3D9T0J1_9ACTN</name>
<sequence length="330" mass="35308">MDPIGKKLLDVAKDELGYREKSDGYTKYGDWYGENVDQDSYFKTAPWCDMFLAWAADKAGVTEWAGQFAYTPFHAQWFKKEDAWGTDPEPGAIVFFAWSGSKSLDDIQHVGIVERADGDTVHTIEANADGVHLKRKERSTDSIVGYGYPAQVKVAGRSVESVVSGGGTPRTEKEYAPKHAAPAPPAGRLDAIHGDLTAAATAAGTVGARERDDSADRSGPALGELLAVAIVGSLALALGKTAVGRLPASSPVRIRKRGRHHRAPVALPADVTPATLEAADAVTMAMPILSAQVAAEAEDREFWSQISHLEKDDLAYWGSIAEPERQAAGP</sequence>
<dbReference type="RefSeq" id="WP_116025076.1">
    <property type="nucleotide sequence ID" value="NZ_QTTT01000001.1"/>
</dbReference>
<evidence type="ECO:0000313" key="4">
    <source>
        <dbReference type="Proteomes" id="UP000256661"/>
    </source>
</evidence>
<dbReference type="OrthoDB" id="5124837at2"/>
<reference evidence="3 4" key="1">
    <citation type="submission" date="2018-08" db="EMBL/GenBank/DDBJ databases">
        <title>Sequencing the genomes of 1000 actinobacteria strains.</title>
        <authorList>
            <person name="Klenk H.-P."/>
        </authorList>
    </citation>
    <scope>NUCLEOTIDE SEQUENCE [LARGE SCALE GENOMIC DNA]</scope>
    <source>
        <strain evidence="3 4">DSM 43927</strain>
    </source>
</reference>
<evidence type="ECO:0000259" key="2">
    <source>
        <dbReference type="Pfam" id="PF05257"/>
    </source>
</evidence>
<dbReference type="Pfam" id="PF05257">
    <property type="entry name" value="CHAP"/>
    <property type="match status" value="1"/>
</dbReference>
<protein>
    <submittedName>
        <fullName evidence="3">CHAP domain-containing protein</fullName>
    </submittedName>
</protein>
<organism evidence="3 4">
    <name type="scientific">Thermomonospora umbrina</name>
    <dbReference type="NCBI Taxonomy" id="111806"/>
    <lineage>
        <taxon>Bacteria</taxon>
        <taxon>Bacillati</taxon>
        <taxon>Actinomycetota</taxon>
        <taxon>Actinomycetes</taxon>
        <taxon>Streptosporangiales</taxon>
        <taxon>Thermomonosporaceae</taxon>
        <taxon>Thermomonospora</taxon>
    </lineage>
</organism>
<dbReference type="InterPro" id="IPR038765">
    <property type="entry name" value="Papain-like_cys_pep_sf"/>
</dbReference>
<dbReference type="Proteomes" id="UP000256661">
    <property type="component" value="Unassembled WGS sequence"/>
</dbReference>